<sequence>MYVLINEQSEYGIVKLSIFVMTSWSFNKEHTLINGVRIKIRYKKLFSMEEPFIEEPERGEIFIRDPDAIFQELARKQSYINYMILMIFP</sequence>
<dbReference type="HOGENOM" id="CLU_2455894_0_0_1"/>
<dbReference type="AlphaFoldDB" id="U9TV73"/>
<reference evidence="1" key="1">
    <citation type="submission" date="2013-07" db="EMBL/GenBank/DDBJ databases">
        <title>The genome of an arbuscular mycorrhizal fungus provides insights into the evolution of the oldest plant symbiosis.</title>
        <authorList>
            <consortium name="DOE Joint Genome Institute"/>
            <person name="Tisserant E."/>
            <person name="Malbreil M."/>
            <person name="Kuo A."/>
            <person name="Kohler A."/>
            <person name="Symeonidi A."/>
            <person name="Balestrini R."/>
            <person name="Charron P."/>
            <person name="Duensing N."/>
            <person name="Frei-dit-Frey N."/>
            <person name="Gianinazzi-Pearson V."/>
            <person name="Gilbert B."/>
            <person name="Handa Y."/>
            <person name="Hijri M."/>
            <person name="Kaul R."/>
            <person name="Kawaguchi M."/>
            <person name="Krajinski F."/>
            <person name="Lammers P."/>
            <person name="Lapierre D."/>
            <person name="Masclaux F.G."/>
            <person name="Murat C."/>
            <person name="Morin E."/>
            <person name="Ndikumana S."/>
            <person name="Pagni M."/>
            <person name="Petitpierre D."/>
            <person name="Requena N."/>
            <person name="Rosikiewicz P."/>
            <person name="Riley R."/>
            <person name="Saito K."/>
            <person name="San Clemente H."/>
            <person name="Shapiro H."/>
            <person name="van Tuinen D."/>
            <person name="Becard G."/>
            <person name="Bonfante P."/>
            <person name="Paszkowski U."/>
            <person name="Shachar-Hill Y."/>
            <person name="Young J.P."/>
            <person name="Sanders I.R."/>
            <person name="Henrissat B."/>
            <person name="Rensing S.A."/>
            <person name="Grigoriev I.V."/>
            <person name="Corradi N."/>
            <person name="Roux C."/>
            <person name="Martin F."/>
        </authorList>
    </citation>
    <scope>NUCLEOTIDE SEQUENCE</scope>
    <source>
        <strain evidence="1">DAOM 197198</strain>
    </source>
</reference>
<name>U9TV73_RHIID</name>
<protein>
    <submittedName>
        <fullName evidence="1">Uncharacterized protein</fullName>
    </submittedName>
</protein>
<evidence type="ECO:0000313" key="1">
    <source>
        <dbReference type="EMBL" id="ESA12064.1"/>
    </source>
</evidence>
<accession>U9TV73</accession>
<organism evidence="1">
    <name type="scientific">Rhizophagus irregularis (strain DAOM 181602 / DAOM 197198 / MUCL 43194)</name>
    <name type="common">Arbuscular mycorrhizal fungus</name>
    <name type="synonym">Glomus intraradices</name>
    <dbReference type="NCBI Taxonomy" id="747089"/>
    <lineage>
        <taxon>Eukaryota</taxon>
        <taxon>Fungi</taxon>
        <taxon>Fungi incertae sedis</taxon>
        <taxon>Mucoromycota</taxon>
        <taxon>Glomeromycotina</taxon>
        <taxon>Glomeromycetes</taxon>
        <taxon>Glomerales</taxon>
        <taxon>Glomeraceae</taxon>
        <taxon>Rhizophagus</taxon>
    </lineage>
</organism>
<gene>
    <name evidence="1" type="ORF">GLOINDRAFT_27559</name>
</gene>
<dbReference type="EMBL" id="KI285313">
    <property type="protein sequence ID" value="ESA12064.1"/>
    <property type="molecule type" value="Genomic_DNA"/>
</dbReference>
<proteinExistence type="predicted"/>